<feature type="region of interest" description="Disordered" evidence="1">
    <location>
        <begin position="56"/>
        <end position="81"/>
    </location>
</feature>
<evidence type="ECO:0000256" key="1">
    <source>
        <dbReference type="SAM" id="MobiDB-lite"/>
    </source>
</evidence>
<dbReference type="InterPro" id="IPR012292">
    <property type="entry name" value="Globin/Proto"/>
</dbReference>
<accession>A0ABP0MFX4</accession>
<protein>
    <submittedName>
        <fullName evidence="3">Uncharacterized protein</fullName>
    </submittedName>
</protein>
<dbReference type="Proteomes" id="UP001642484">
    <property type="component" value="Unassembled WGS sequence"/>
</dbReference>
<name>A0ABP0MFX4_9DINO</name>
<feature type="transmembrane region" description="Helical" evidence="2">
    <location>
        <begin position="764"/>
        <end position="788"/>
    </location>
</feature>
<keyword evidence="2" id="KW-1133">Transmembrane helix</keyword>
<evidence type="ECO:0000313" key="3">
    <source>
        <dbReference type="EMBL" id="CAK9049607.1"/>
    </source>
</evidence>
<feature type="transmembrane region" description="Helical" evidence="2">
    <location>
        <begin position="740"/>
        <end position="758"/>
    </location>
</feature>
<dbReference type="EMBL" id="CAXAMN010017014">
    <property type="protein sequence ID" value="CAK9049607.1"/>
    <property type="molecule type" value="Genomic_DNA"/>
</dbReference>
<organism evidence="3 4">
    <name type="scientific">Durusdinium trenchii</name>
    <dbReference type="NCBI Taxonomy" id="1381693"/>
    <lineage>
        <taxon>Eukaryota</taxon>
        <taxon>Sar</taxon>
        <taxon>Alveolata</taxon>
        <taxon>Dinophyceae</taxon>
        <taxon>Suessiales</taxon>
        <taxon>Symbiodiniaceae</taxon>
        <taxon>Durusdinium</taxon>
    </lineage>
</organism>
<dbReference type="InterPro" id="IPR009050">
    <property type="entry name" value="Globin-like_sf"/>
</dbReference>
<reference evidence="3 4" key="1">
    <citation type="submission" date="2024-02" db="EMBL/GenBank/DDBJ databases">
        <authorList>
            <person name="Chen Y."/>
            <person name="Shah S."/>
            <person name="Dougan E. K."/>
            <person name="Thang M."/>
            <person name="Chan C."/>
        </authorList>
    </citation>
    <scope>NUCLEOTIDE SEQUENCE [LARGE SCALE GENOMIC DNA]</scope>
</reference>
<evidence type="ECO:0000256" key="2">
    <source>
        <dbReference type="SAM" id="Phobius"/>
    </source>
</evidence>
<dbReference type="InterPro" id="IPR044399">
    <property type="entry name" value="Mb-like_M"/>
</dbReference>
<keyword evidence="4" id="KW-1185">Reference proteome</keyword>
<comment type="caution">
    <text evidence="3">The sequence shown here is derived from an EMBL/GenBank/DDBJ whole genome shotgun (WGS) entry which is preliminary data.</text>
</comment>
<evidence type="ECO:0000313" key="4">
    <source>
        <dbReference type="Proteomes" id="UP001642484"/>
    </source>
</evidence>
<keyword evidence="2" id="KW-0812">Transmembrane</keyword>
<dbReference type="CDD" id="cd01040">
    <property type="entry name" value="Mb-like"/>
    <property type="match status" value="2"/>
</dbReference>
<sequence>MVVFCFLRTRFWPGPTASLNSRDRSFCPKSATDSCSLLLAPSVWLACEAPSAQPRASRLVMDRSEADDASDASEVEERKTDPAEIIRAETDWINDIEDEMGSDVAEKNKALEVFNESHAFGESMGLLQLSQPEIVVLRKSFELLTAALGTDKEMVGDAIYGVLLGALVAIKDKFSTPRSVMSMRMYNSFRWMVDKCDDQELLKSYVEGLAFKHLGIDVTEARVDSFKDAFSELLQQNVPEAPPGSVAAWRQLLSYTGSSYSFVSASYGERLRVIHEDWNSVQTNAEDEDETVVRSFPKMCAFSNEVMGQETEAWMEELLQVFEVLVEKISSPSLLQEECELLAISMITKSKDIDFERFKPVMMAALRSLLPKTWSTAHETAWEWLWATISQNLQEATMKARAFKPYNAHLFSVLGEEQLEHFRNTIYVDFFSKCAASQDLFKQSQTRLRYIADRVLQSSYDMFHKPKDEMVDDLSALGLRHVGYGVPIELFGPFTDSCVEVMKPLIEALPTGESSKMILCPADRAHELPECELSKHLTLEGFRWSIGLVSRVLVRTIIEGSTAVMQAIHQDDSKRLRRALREAPRSERFTWQLSIRVGSQSISPLYWALRSGAHSVAKTVIQDVLTIRADRDRYYYGVNDLFRLQPDVVENILREAPHLAEILLDGLIWRSHKTQDGWRPVIYYLEHMLQDMDENKMISRALKSLVRFNHPKTIMHPILTFTLDLLWDKLAMRFFVSDRILTLINFLIFLLSGCYLNQLEMEDARASAVILACARALVYFLGFGKLLYSHTLHIYKSLRDGTFKKVCGVDVPQYLTQGPEFLSFLLMLDMICMIVFEPMIRCLGSEEVIAFKCTDLTGDILFAYEVFVIVGIFIYTILVLEVGSISIKLSEYRVLCLHAIEQVVLCVGAVFIAVCTFSFAMAAATHEVGQLSAHEWSNMGSTMGTLVQMCAGVMDLQVLHSLGDESPFLLILVVVFMLLVYSFLFNLLVSQFCGVYSSLAADIKGYARLARGKIILDTLKDIQPKRWKGFIGALALDRRVDFEEGDLGLAGGIKTMEAALEHPVPKEQILRFGGRPDPSLPWPEKKGHEDESGVALWQL</sequence>
<dbReference type="Gene3D" id="1.10.490.10">
    <property type="entry name" value="Globins"/>
    <property type="match status" value="3"/>
</dbReference>
<feature type="transmembrane region" description="Helical" evidence="2">
    <location>
        <begin position="968"/>
        <end position="989"/>
    </location>
</feature>
<dbReference type="SUPFAM" id="SSF46458">
    <property type="entry name" value="Globin-like"/>
    <property type="match status" value="2"/>
</dbReference>
<keyword evidence="2" id="KW-0472">Membrane</keyword>
<feature type="region of interest" description="Disordered" evidence="1">
    <location>
        <begin position="1073"/>
        <end position="1092"/>
    </location>
</feature>
<feature type="transmembrane region" description="Helical" evidence="2">
    <location>
        <begin position="903"/>
        <end position="924"/>
    </location>
</feature>
<proteinExistence type="predicted"/>
<gene>
    <name evidence="3" type="ORF">CCMP2556_LOCUS25366</name>
</gene>
<feature type="transmembrane region" description="Helical" evidence="2">
    <location>
        <begin position="860"/>
        <end position="882"/>
    </location>
</feature>